<organism evidence="1 2">
    <name type="scientific">Azospirillum picis</name>
    <dbReference type="NCBI Taxonomy" id="488438"/>
    <lineage>
        <taxon>Bacteria</taxon>
        <taxon>Pseudomonadati</taxon>
        <taxon>Pseudomonadota</taxon>
        <taxon>Alphaproteobacteria</taxon>
        <taxon>Rhodospirillales</taxon>
        <taxon>Azospirillaceae</taxon>
        <taxon>Azospirillum</taxon>
    </lineage>
</organism>
<comment type="caution">
    <text evidence="1">The sequence shown here is derived from an EMBL/GenBank/DDBJ whole genome shotgun (WGS) entry which is preliminary data.</text>
</comment>
<keyword evidence="2" id="KW-1185">Reference proteome</keyword>
<evidence type="ECO:0000313" key="1">
    <source>
        <dbReference type="EMBL" id="MDQ0535983.1"/>
    </source>
</evidence>
<protein>
    <submittedName>
        <fullName evidence="1">Uncharacterized protein</fullName>
    </submittedName>
</protein>
<gene>
    <name evidence="1" type="ORF">QO018_004874</name>
</gene>
<dbReference type="Proteomes" id="UP001244552">
    <property type="component" value="Unassembled WGS sequence"/>
</dbReference>
<evidence type="ECO:0000313" key="2">
    <source>
        <dbReference type="Proteomes" id="UP001244552"/>
    </source>
</evidence>
<name>A0ABU0MS09_9PROT</name>
<dbReference type="RefSeq" id="WP_281415081.1">
    <property type="nucleotide sequence ID" value="NZ_JAGINO010000024.1"/>
</dbReference>
<reference evidence="1 2" key="1">
    <citation type="submission" date="2023-07" db="EMBL/GenBank/DDBJ databases">
        <title>Genomic Encyclopedia of Type Strains, Phase IV (KMG-IV): sequencing the most valuable type-strain genomes for metagenomic binning, comparative biology and taxonomic classification.</title>
        <authorList>
            <person name="Goeker M."/>
        </authorList>
    </citation>
    <scope>NUCLEOTIDE SEQUENCE [LARGE SCALE GENOMIC DNA]</scope>
    <source>
        <strain evidence="1 2">DSM 19922</strain>
    </source>
</reference>
<sequence length="43" mass="4321">MTVNQYLADALTVAGHGPVTADGTIIDSRGVFPDAMPFEGGGA</sequence>
<dbReference type="EMBL" id="JAUSVU010000022">
    <property type="protein sequence ID" value="MDQ0535983.1"/>
    <property type="molecule type" value="Genomic_DNA"/>
</dbReference>
<accession>A0ABU0MS09</accession>
<proteinExistence type="predicted"/>